<accession>A0A0B6YW55</accession>
<evidence type="ECO:0000256" key="7">
    <source>
        <dbReference type="RuleBase" id="RU363021"/>
    </source>
</evidence>
<comment type="subcellular location">
    <subcellularLocation>
        <location evidence="7">Mitochondrion inner membrane</location>
    </subcellularLocation>
    <subcellularLocation>
        <location evidence="1">Mitochondrion membrane</location>
    </subcellularLocation>
</comment>
<feature type="transmembrane region" description="Helical" evidence="7">
    <location>
        <begin position="12"/>
        <end position="29"/>
    </location>
</feature>
<protein>
    <recommendedName>
        <fullName evidence="7">MICOS complex subunit</fullName>
    </recommendedName>
</protein>
<dbReference type="GO" id="GO:0061617">
    <property type="term" value="C:MICOS complex"/>
    <property type="evidence" value="ECO:0007669"/>
    <property type="project" value="UniProtKB-UniRule"/>
</dbReference>
<organism evidence="9">
    <name type="scientific">Arion vulgaris</name>
    <dbReference type="NCBI Taxonomy" id="1028688"/>
    <lineage>
        <taxon>Eukaryota</taxon>
        <taxon>Metazoa</taxon>
        <taxon>Spiralia</taxon>
        <taxon>Lophotrochozoa</taxon>
        <taxon>Mollusca</taxon>
        <taxon>Gastropoda</taxon>
        <taxon>Heterobranchia</taxon>
        <taxon>Euthyneura</taxon>
        <taxon>Panpulmonata</taxon>
        <taxon>Eupulmonata</taxon>
        <taxon>Stylommatophora</taxon>
        <taxon>Helicina</taxon>
        <taxon>Arionoidea</taxon>
        <taxon>Arionidae</taxon>
        <taxon>Arion</taxon>
    </lineage>
</organism>
<feature type="compositionally biased region" description="Polar residues" evidence="8">
    <location>
        <begin position="207"/>
        <end position="216"/>
    </location>
</feature>
<keyword evidence="7" id="KW-0999">Mitochondrion inner membrane</keyword>
<evidence type="ECO:0000313" key="10">
    <source>
        <dbReference type="EMBL" id="CEK59721.1"/>
    </source>
</evidence>
<evidence type="ECO:0000256" key="5">
    <source>
        <dbReference type="ARBA" id="ARBA00023128"/>
    </source>
</evidence>
<reference evidence="9" key="1">
    <citation type="submission" date="2014-12" db="EMBL/GenBank/DDBJ databases">
        <title>Insight into the proteome of Arion vulgaris.</title>
        <authorList>
            <person name="Aradska J."/>
            <person name="Bulat T."/>
            <person name="Smidak R."/>
            <person name="Sarate P."/>
            <person name="Gangsoo J."/>
            <person name="Sialana F."/>
            <person name="Bilban M."/>
            <person name="Lubec G."/>
        </authorList>
    </citation>
    <scope>NUCLEOTIDE SEQUENCE</scope>
    <source>
        <tissue evidence="9">Skin</tissue>
    </source>
</reference>
<name>A0A0B6YW55_9EUPU</name>
<feature type="region of interest" description="Disordered" evidence="8">
    <location>
        <begin position="203"/>
        <end position="252"/>
    </location>
</feature>
<comment type="subunit">
    <text evidence="7">Component of the mitochondrial contact site and cristae organizing system (MICOS) complex.</text>
</comment>
<evidence type="ECO:0000256" key="6">
    <source>
        <dbReference type="ARBA" id="ARBA00023136"/>
    </source>
</evidence>
<sequence>MATLTRRALRLVAIVGTIPAVGIAAGYRIRSLQAAEAGSSGAHRVYKVYDLPMYQSSESESQQGNLDIAYPRNIIEENIGVIRKSVQDFLGQYEGVYDQVNTTAETGVEHFKSSLDYIQNNPGDLPRVVFIAIAGMGGIVLGYRGGPLRKLTYGSLAAVSCSALCYPKKTVELSHSSVDYVKQLWNENVGEDLVNKYWPFRKDDQSETSQVTPEPETSSDEKTENSQRQPKVKGDIGQSNPADKDLYSTRSS</sequence>
<keyword evidence="5 7" id="KW-0496">Mitochondrion</keyword>
<evidence type="ECO:0000256" key="2">
    <source>
        <dbReference type="ARBA" id="ARBA00010904"/>
    </source>
</evidence>
<dbReference type="InterPro" id="IPR019166">
    <property type="entry name" value="MIC26/MIC27"/>
</dbReference>
<keyword evidence="4 7" id="KW-1133">Transmembrane helix</keyword>
<dbReference type="EMBL" id="HACG01012855">
    <property type="protein sequence ID" value="CEK59720.1"/>
    <property type="molecule type" value="Transcribed_RNA"/>
</dbReference>
<keyword evidence="3 7" id="KW-0812">Transmembrane</keyword>
<dbReference type="PANTHER" id="PTHR14564">
    <property type="entry name" value="MICOS COMPLEX SUBUNIT MIC26 / MIC27 FAMILY MEMBER"/>
    <property type="match status" value="1"/>
</dbReference>
<dbReference type="InterPro" id="IPR033182">
    <property type="entry name" value="MIC26/MIC27_animal"/>
</dbReference>
<gene>
    <name evidence="9" type="primary">ORF37216</name>
    <name evidence="10" type="synonym">ORF37217</name>
</gene>
<keyword evidence="6 7" id="KW-0472">Membrane</keyword>
<comment type="similarity">
    <text evidence="2">Belongs to the apolipoprotein O/MICOS complex subunit Mic27 family.</text>
</comment>
<comment type="function">
    <text evidence="7">Component of the MICOS complex, a large protein complex of the mitochondrial inner membrane that plays crucial roles in the maintenance of crista junctions, inner membrane architecture, and formation of contact sites to the outer membrane.</text>
</comment>
<dbReference type="AlphaFoldDB" id="A0A0B6YW55"/>
<evidence type="ECO:0000256" key="4">
    <source>
        <dbReference type="ARBA" id="ARBA00022989"/>
    </source>
</evidence>
<evidence type="ECO:0000313" key="9">
    <source>
        <dbReference type="EMBL" id="CEK59720.1"/>
    </source>
</evidence>
<dbReference type="EMBL" id="HACG01012856">
    <property type="protein sequence ID" value="CEK59721.1"/>
    <property type="molecule type" value="Transcribed_RNA"/>
</dbReference>
<evidence type="ECO:0000256" key="1">
    <source>
        <dbReference type="ARBA" id="ARBA00004325"/>
    </source>
</evidence>
<proteinExistence type="inferred from homology"/>
<evidence type="ECO:0000256" key="8">
    <source>
        <dbReference type="SAM" id="MobiDB-lite"/>
    </source>
</evidence>
<feature type="compositionally biased region" description="Basic and acidic residues" evidence="8">
    <location>
        <begin position="242"/>
        <end position="252"/>
    </location>
</feature>
<dbReference type="GO" id="GO:0042407">
    <property type="term" value="P:cristae formation"/>
    <property type="evidence" value="ECO:0007669"/>
    <property type="project" value="InterPro"/>
</dbReference>
<dbReference type="Pfam" id="PF09769">
    <property type="entry name" value="ApoO"/>
    <property type="match status" value="1"/>
</dbReference>
<evidence type="ECO:0000256" key="3">
    <source>
        <dbReference type="ARBA" id="ARBA00022692"/>
    </source>
</evidence>